<evidence type="ECO:0000313" key="1">
    <source>
        <dbReference type="EMBL" id="KRY26691.1"/>
    </source>
</evidence>
<sequence>MLSKSEQLLANFYACSFSSVSSAQVKKIFLKEAQCHLL</sequence>
<protein>
    <submittedName>
        <fullName evidence="1">Uncharacterized protein</fullName>
    </submittedName>
</protein>
<name>A0A0V1AR90_TRIPS</name>
<gene>
    <name evidence="1" type="ORF">T4A_6921</name>
</gene>
<dbReference type="AlphaFoldDB" id="A0A0V1AR90"/>
<accession>A0A0V1AR90</accession>
<dbReference type="EMBL" id="JYDR01005516">
    <property type="protein sequence ID" value="KRY26691.1"/>
    <property type="molecule type" value="Genomic_DNA"/>
</dbReference>
<reference evidence="1 2" key="1">
    <citation type="submission" date="2015-01" db="EMBL/GenBank/DDBJ databases">
        <title>Evolution of Trichinella species and genotypes.</title>
        <authorList>
            <person name="Korhonen P.K."/>
            <person name="Edoardo P."/>
            <person name="Giuseppe L.R."/>
            <person name="Gasser R.B."/>
        </authorList>
    </citation>
    <scope>NUCLEOTIDE SEQUENCE [LARGE SCALE GENOMIC DNA]</scope>
    <source>
        <strain evidence="1">ISS13</strain>
    </source>
</reference>
<proteinExistence type="predicted"/>
<dbReference type="Proteomes" id="UP000054632">
    <property type="component" value="Unassembled WGS sequence"/>
</dbReference>
<evidence type="ECO:0000313" key="2">
    <source>
        <dbReference type="Proteomes" id="UP000054632"/>
    </source>
</evidence>
<comment type="caution">
    <text evidence="1">The sequence shown here is derived from an EMBL/GenBank/DDBJ whole genome shotgun (WGS) entry which is preliminary data.</text>
</comment>
<organism evidence="1 2">
    <name type="scientific">Trichinella pseudospiralis</name>
    <name type="common">Parasitic roundworm</name>
    <dbReference type="NCBI Taxonomy" id="6337"/>
    <lineage>
        <taxon>Eukaryota</taxon>
        <taxon>Metazoa</taxon>
        <taxon>Ecdysozoa</taxon>
        <taxon>Nematoda</taxon>
        <taxon>Enoplea</taxon>
        <taxon>Dorylaimia</taxon>
        <taxon>Trichinellida</taxon>
        <taxon>Trichinellidae</taxon>
        <taxon>Trichinella</taxon>
    </lineage>
</organism>